<dbReference type="Pfam" id="PF13649">
    <property type="entry name" value="Methyltransf_25"/>
    <property type="match status" value="1"/>
</dbReference>
<sequence length="201" mass="21883">MAHFDEPGAWSRYNATQVGRPPRALARTLLQHAGDGDGRLALDLGFGAGVETALLLDRGWRVLAVDADPAAGDSLRARLPAEQATRLTVRTRAFADLDDLPAVQLVHAAWSLPYAGVHLHRVWDAVLAALTPGGWLACDLFGERDTTSDARDVAVLADAEVERLLARLDVVHREEQEADGTSFDGPQHWHVHSVVGRRRPD</sequence>
<feature type="compositionally biased region" description="Basic residues" evidence="1">
    <location>
        <begin position="189"/>
        <end position="201"/>
    </location>
</feature>
<dbReference type="EMBL" id="FO203431">
    <property type="protein sequence ID" value="CCH85738.1"/>
    <property type="molecule type" value="Genomic_DNA"/>
</dbReference>
<dbReference type="Gene3D" id="3.40.50.150">
    <property type="entry name" value="Vaccinia Virus protein VP39"/>
    <property type="match status" value="1"/>
</dbReference>
<dbReference type="OMA" id="VFAGDFM"/>
<dbReference type="InterPro" id="IPR041698">
    <property type="entry name" value="Methyltransf_25"/>
</dbReference>
<organism evidence="3 4">
    <name type="scientific">Modestobacter italicus (strain DSM 44449 / CECT 9708 / BC 501)</name>
    <dbReference type="NCBI Taxonomy" id="2732864"/>
    <lineage>
        <taxon>Bacteria</taxon>
        <taxon>Bacillati</taxon>
        <taxon>Actinomycetota</taxon>
        <taxon>Actinomycetes</taxon>
        <taxon>Geodermatophilales</taxon>
        <taxon>Geodermatophilaceae</taxon>
        <taxon>Modestobacter</taxon>
    </lineage>
</organism>
<accession>I4EQS5</accession>
<dbReference type="InterPro" id="IPR029063">
    <property type="entry name" value="SAM-dependent_MTases_sf"/>
</dbReference>
<evidence type="ECO:0000313" key="4">
    <source>
        <dbReference type="Proteomes" id="UP000006461"/>
    </source>
</evidence>
<dbReference type="GO" id="GO:0032259">
    <property type="term" value="P:methylation"/>
    <property type="evidence" value="ECO:0007669"/>
    <property type="project" value="UniProtKB-KW"/>
</dbReference>
<dbReference type="eggNOG" id="COG4106">
    <property type="taxonomic scope" value="Bacteria"/>
</dbReference>
<gene>
    <name evidence="3" type="ordered locus">MODMU_0276</name>
</gene>
<proteinExistence type="predicted"/>
<keyword evidence="4" id="KW-1185">Reference proteome</keyword>
<dbReference type="HOGENOM" id="CLU_116222_0_0_11"/>
<evidence type="ECO:0000259" key="2">
    <source>
        <dbReference type="Pfam" id="PF13649"/>
    </source>
</evidence>
<feature type="domain" description="Methyltransferase" evidence="2">
    <location>
        <begin position="42"/>
        <end position="134"/>
    </location>
</feature>
<keyword evidence="3" id="KW-0489">Methyltransferase</keyword>
<dbReference type="GO" id="GO:0008168">
    <property type="term" value="F:methyltransferase activity"/>
    <property type="evidence" value="ECO:0007669"/>
    <property type="project" value="UniProtKB-KW"/>
</dbReference>
<dbReference type="CDD" id="cd02440">
    <property type="entry name" value="AdoMet_MTases"/>
    <property type="match status" value="1"/>
</dbReference>
<dbReference type="OrthoDB" id="9804312at2"/>
<protein>
    <submittedName>
        <fullName evidence="3">SAM-dependent methyltransferase</fullName>
    </submittedName>
</protein>
<dbReference type="Proteomes" id="UP000006461">
    <property type="component" value="Chromosome"/>
</dbReference>
<name>I4EQS5_MODI5</name>
<dbReference type="SUPFAM" id="SSF53335">
    <property type="entry name" value="S-adenosyl-L-methionine-dependent methyltransferases"/>
    <property type="match status" value="1"/>
</dbReference>
<dbReference type="AlphaFoldDB" id="I4EQS5"/>
<evidence type="ECO:0000313" key="3">
    <source>
        <dbReference type="EMBL" id="CCH85738.1"/>
    </source>
</evidence>
<reference evidence="3 4" key="1">
    <citation type="journal article" date="2012" name="J. Bacteriol.">
        <title>Genome Sequence of Radiation-Resistant Modestobacter marinus Strain BC501, a Representative Actinobacterium That Thrives on Calcareous Stone Surfaces.</title>
        <authorList>
            <person name="Normand P."/>
            <person name="Gury J."/>
            <person name="Pujic P."/>
            <person name="Chouaia B."/>
            <person name="Crotti E."/>
            <person name="Brusetti L."/>
            <person name="Daffonchio D."/>
            <person name="Vacherie B."/>
            <person name="Barbe V."/>
            <person name="Medigue C."/>
            <person name="Calteau A."/>
            <person name="Ghodhbane-Gtari F."/>
            <person name="Essoussi I."/>
            <person name="Nouioui I."/>
            <person name="Abbassi-Ghozzi I."/>
            <person name="Gtari M."/>
        </authorList>
    </citation>
    <scope>NUCLEOTIDE SEQUENCE [LARGE SCALE GENOMIC DNA]</scope>
    <source>
        <strain evidence="4">BC 501</strain>
    </source>
</reference>
<evidence type="ECO:0000256" key="1">
    <source>
        <dbReference type="SAM" id="MobiDB-lite"/>
    </source>
</evidence>
<keyword evidence="3" id="KW-0808">Transferase</keyword>
<feature type="region of interest" description="Disordered" evidence="1">
    <location>
        <begin position="177"/>
        <end position="201"/>
    </location>
</feature>
<dbReference type="KEGG" id="mmar:MODMU_0276"/>